<dbReference type="AlphaFoldDB" id="A0A7W2EET8"/>
<organism evidence="1 2">
    <name type="scientific">Rugamonas fusca</name>
    <dbReference type="NCBI Taxonomy" id="2758568"/>
    <lineage>
        <taxon>Bacteria</taxon>
        <taxon>Pseudomonadati</taxon>
        <taxon>Pseudomonadota</taxon>
        <taxon>Betaproteobacteria</taxon>
        <taxon>Burkholderiales</taxon>
        <taxon>Oxalobacteraceae</taxon>
        <taxon>Telluria group</taxon>
        <taxon>Rugamonas</taxon>
    </lineage>
</organism>
<protein>
    <submittedName>
        <fullName evidence="1">Uncharacterized protein</fullName>
    </submittedName>
</protein>
<accession>A0A7W2EET8</accession>
<evidence type="ECO:0000313" key="2">
    <source>
        <dbReference type="Proteomes" id="UP000566711"/>
    </source>
</evidence>
<proteinExistence type="predicted"/>
<evidence type="ECO:0000313" key="1">
    <source>
        <dbReference type="EMBL" id="MBA5604644.1"/>
    </source>
</evidence>
<dbReference type="Proteomes" id="UP000566711">
    <property type="component" value="Unassembled WGS sequence"/>
</dbReference>
<reference evidence="1 2" key="1">
    <citation type="submission" date="2020-07" db="EMBL/GenBank/DDBJ databases">
        <title>Novel species isolated from subtropical streams in China.</title>
        <authorList>
            <person name="Lu H."/>
        </authorList>
    </citation>
    <scope>NUCLEOTIDE SEQUENCE [LARGE SCALE GENOMIC DNA]</scope>
    <source>
        <strain evidence="1 2">FT3S</strain>
    </source>
</reference>
<name>A0A7W2EET8_9BURK</name>
<dbReference type="EMBL" id="JACEZS010000002">
    <property type="protein sequence ID" value="MBA5604644.1"/>
    <property type="molecule type" value="Genomic_DNA"/>
</dbReference>
<keyword evidence="2" id="KW-1185">Reference proteome</keyword>
<comment type="caution">
    <text evidence="1">The sequence shown here is derived from an EMBL/GenBank/DDBJ whole genome shotgun (WGS) entry which is preliminary data.</text>
</comment>
<sequence length="189" mass="20242">MLLALACASPLARGAQQDAIVVGQAPAQVQQLVLRAMQRLAPAGEAHRRYHMTLPFGAPLFPPDTDLALSPTPELARWLQLPADARRHDVLIVPDADYYWDAGGAPFSCQFIVHLQEQGAGRTRLTVLQVRPTELHGKKLDLLGRTGPGFYLDIRPAAPAPQASADLLALLAAALVHPLPASPSSPTPH</sequence>
<gene>
    <name evidence="1" type="ORF">H3H36_04615</name>
</gene>